<gene>
    <name evidence="6" type="ORF">ACFFK8_07220</name>
</gene>
<dbReference type="InterPro" id="IPR023214">
    <property type="entry name" value="HAD_sf"/>
</dbReference>
<dbReference type="RefSeq" id="WP_027952281.1">
    <property type="nucleotide sequence ID" value="NZ_JADU01000016.1"/>
</dbReference>
<dbReference type="SFLD" id="SFLDS00003">
    <property type="entry name" value="Haloacid_Dehalogenase"/>
    <property type="match status" value="1"/>
</dbReference>
<dbReference type="InterPro" id="IPR036412">
    <property type="entry name" value="HAD-like_sf"/>
</dbReference>
<keyword evidence="5" id="KW-0119">Carbohydrate metabolism</keyword>
<dbReference type="CDD" id="cd07505">
    <property type="entry name" value="HAD_BPGM-like"/>
    <property type="match status" value="1"/>
</dbReference>
<dbReference type="SFLD" id="SFLDG01129">
    <property type="entry name" value="C1.5:_HAD__Beta-PGM__Phosphata"/>
    <property type="match status" value="1"/>
</dbReference>
<keyword evidence="3" id="KW-0479">Metal-binding</keyword>
<comment type="similarity">
    <text evidence="2">Belongs to the HAD-like hydrolase superfamily. CbbY/CbbZ/Gph/YieH family.</text>
</comment>
<dbReference type="InterPro" id="IPR006439">
    <property type="entry name" value="HAD-SF_hydro_IA"/>
</dbReference>
<evidence type="ECO:0000256" key="5">
    <source>
        <dbReference type="ARBA" id="ARBA00023277"/>
    </source>
</evidence>
<evidence type="ECO:0000313" key="7">
    <source>
        <dbReference type="Proteomes" id="UP001589688"/>
    </source>
</evidence>
<dbReference type="PANTHER" id="PTHR46193:SF18">
    <property type="entry name" value="HEXITOL PHOSPHATASE B"/>
    <property type="match status" value="1"/>
</dbReference>
<keyword evidence="7" id="KW-1185">Reference proteome</keyword>
<dbReference type="InterPro" id="IPR023198">
    <property type="entry name" value="PGP-like_dom2"/>
</dbReference>
<dbReference type="Pfam" id="PF13419">
    <property type="entry name" value="HAD_2"/>
    <property type="match status" value="1"/>
</dbReference>
<dbReference type="Gene3D" id="3.40.50.1000">
    <property type="entry name" value="HAD superfamily/HAD-like"/>
    <property type="match status" value="1"/>
</dbReference>
<evidence type="ECO:0000313" key="6">
    <source>
        <dbReference type="EMBL" id="MFB9897590.1"/>
    </source>
</evidence>
<organism evidence="6 7">
    <name type="scientific">Hallella seregens ATCC 51272</name>
    <dbReference type="NCBI Taxonomy" id="1336250"/>
    <lineage>
        <taxon>Bacteria</taxon>
        <taxon>Pseudomonadati</taxon>
        <taxon>Bacteroidota</taxon>
        <taxon>Bacteroidia</taxon>
        <taxon>Bacteroidales</taxon>
        <taxon>Prevotellaceae</taxon>
        <taxon>Hallella</taxon>
    </lineage>
</organism>
<proteinExistence type="inferred from homology"/>
<evidence type="ECO:0000256" key="2">
    <source>
        <dbReference type="ARBA" id="ARBA00006171"/>
    </source>
</evidence>
<reference evidence="6 7" key="1">
    <citation type="submission" date="2024-09" db="EMBL/GenBank/DDBJ databases">
        <authorList>
            <person name="Sun Q."/>
            <person name="Mori K."/>
        </authorList>
    </citation>
    <scope>NUCLEOTIDE SEQUENCE [LARGE SCALE GENOMIC DNA]</scope>
    <source>
        <strain evidence="6 7">ATCC 51272</strain>
    </source>
</reference>
<comment type="cofactor">
    <cofactor evidence="1">
        <name>Mg(2+)</name>
        <dbReference type="ChEBI" id="CHEBI:18420"/>
    </cofactor>
</comment>
<dbReference type="PRINTS" id="PR00413">
    <property type="entry name" value="HADHALOGNASE"/>
</dbReference>
<protein>
    <submittedName>
        <fullName evidence="6">HAD family hydrolase</fullName>
    </submittedName>
</protein>
<dbReference type="Gene3D" id="1.10.150.240">
    <property type="entry name" value="Putative phosphatase, domain 2"/>
    <property type="match status" value="1"/>
</dbReference>
<dbReference type="InterPro" id="IPR051600">
    <property type="entry name" value="Beta-PGM-like"/>
</dbReference>
<dbReference type="PANTHER" id="PTHR46193">
    <property type="entry name" value="6-PHOSPHOGLUCONATE PHOSPHATASE"/>
    <property type="match status" value="1"/>
</dbReference>
<evidence type="ECO:0000256" key="3">
    <source>
        <dbReference type="ARBA" id="ARBA00022723"/>
    </source>
</evidence>
<evidence type="ECO:0000256" key="4">
    <source>
        <dbReference type="ARBA" id="ARBA00022842"/>
    </source>
</evidence>
<accession>A0ABV5ZKX2</accession>
<keyword evidence="4" id="KW-0460">Magnesium</keyword>
<name>A0ABV5ZKX2_9BACT</name>
<dbReference type="SUPFAM" id="SSF56784">
    <property type="entry name" value="HAD-like"/>
    <property type="match status" value="1"/>
</dbReference>
<dbReference type="EMBL" id="JBHLZF010000002">
    <property type="protein sequence ID" value="MFB9897590.1"/>
    <property type="molecule type" value="Genomic_DNA"/>
</dbReference>
<dbReference type="Proteomes" id="UP001589688">
    <property type="component" value="Unassembled WGS sequence"/>
</dbReference>
<sequence>MIKAALFDLDGVVFDTETQYTQFWGSQFRLYFPNQDGLEQKIKGMTLVQLYEQYFPDQKEEQKLITQRLNDFEQKMSYNYIPGFESFIQSLGEAGVKRAVVTSSNREKMENVYRKHPEFKHYFEAILTSEDFERSKPDPCCYLKAASVFEVDPKECAGFEDSLNGLRAVRAARMLTVGLSTTNPHELIVPLADAVVADFTHLSLSQINVWHDNTK</sequence>
<dbReference type="GO" id="GO:0016787">
    <property type="term" value="F:hydrolase activity"/>
    <property type="evidence" value="ECO:0007669"/>
    <property type="project" value="UniProtKB-KW"/>
</dbReference>
<comment type="caution">
    <text evidence="6">The sequence shown here is derived from an EMBL/GenBank/DDBJ whole genome shotgun (WGS) entry which is preliminary data.</text>
</comment>
<dbReference type="NCBIfam" id="TIGR01509">
    <property type="entry name" value="HAD-SF-IA-v3"/>
    <property type="match status" value="1"/>
</dbReference>
<keyword evidence="6" id="KW-0378">Hydrolase</keyword>
<evidence type="ECO:0000256" key="1">
    <source>
        <dbReference type="ARBA" id="ARBA00001946"/>
    </source>
</evidence>
<dbReference type="InterPro" id="IPR041492">
    <property type="entry name" value="HAD_2"/>
</dbReference>